<proteinExistence type="predicted"/>
<keyword evidence="1" id="KW-0472">Membrane</keyword>
<keyword evidence="1" id="KW-1133">Transmembrane helix</keyword>
<evidence type="ECO:0000313" key="2">
    <source>
        <dbReference type="EMBL" id="KXJ90944.1"/>
    </source>
</evidence>
<accession>A0A136J1J0</accession>
<evidence type="ECO:0000313" key="3">
    <source>
        <dbReference type="Proteomes" id="UP000070501"/>
    </source>
</evidence>
<dbReference type="AlphaFoldDB" id="A0A136J1J0"/>
<reference evidence="3" key="1">
    <citation type="submission" date="2016-02" db="EMBL/GenBank/DDBJ databases">
        <title>Draft genome sequence of Microdochium bolleyi, a fungal endophyte of beachgrass.</title>
        <authorList>
            <consortium name="DOE Joint Genome Institute"/>
            <person name="David A.S."/>
            <person name="May G."/>
            <person name="Haridas S."/>
            <person name="Lim J."/>
            <person name="Wang M."/>
            <person name="Labutti K."/>
            <person name="Lipzen A."/>
            <person name="Barry K."/>
            <person name="Grigoriev I.V."/>
        </authorList>
    </citation>
    <scope>NUCLEOTIDE SEQUENCE [LARGE SCALE GENOMIC DNA]</scope>
    <source>
        <strain evidence="3">J235TASD1</strain>
    </source>
</reference>
<organism evidence="2 3">
    <name type="scientific">Microdochium bolleyi</name>
    <dbReference type="NCBI Taxonomy" id="196109"/>
    <lineage>
        <taxon>Eukaryota</taxon>
        <taxon>Fungi</taxon>
        <taxon>Dikarya</taxon>
        <taxon>Ascomycota</taxon>
        <taxon>Pezizomycotina</taxon>
        <taxon>Sordariomycetes</taxon>
        <taxon>Xylariomycetidae</taxon>
        <taxon>Xylariales</taxon>
        <taxon>Microdochiaceae</taxon>
        <taxon>Microdochium</taxon>
    </lineage>
</organism>
<keyword evidence="1" id="KW-0812">Transmembrane</keyword>
<gene>
    <name evidence="2" type="ORF">Micbo1qcDRAFT_163632</name>
</gene>
<dbReference type="Proteomes" id="UP000070501">
    <property type="component" value="Unassembled WGS sequence"/>
</dbReference>
<dbReference type="InParanoid" id="A0A136J1J0"/>
<dbReference type="EMBL" id="KQ964251">
    <property type="protein sequence ID" value="KXJ90944.1"/>
    <property type="molecule type" value="Genomic_DNA"/>
</dbReference>
<evidence type="ECO:0000256" key="1">
    <source>
        <dbReference type="SAM" id="Phobius"/>
    </source>
</evidence>
<keyword evidence="3" id="KW-1185">Reference proteome</keyword>
<feature type="transmembrane region" description="Helical" evidence="1">
    <location>
        <begin position="20"/>
        <end position="43"/>
    </location>
</feature>
<name>A0A136J1J0_9PEZI</name>
<protein>
    <submittedName>
        <fullName evidence="2">Uncharacterized protein</fullName>
    </submittedName>
</protein>
<sequence length="97" mass="10690">MMTGERCDLSALGSPRLACLLFACSKVCMYVCVCVCTYVVLYIPGPLRPCLDRIDPNCPRPLLSPGLFPPCPHRFVTSIVFSTSYQRTSSIIPTLDT</sequence>